<dbReference type="HAMAP" id="MF_01480">
    <property type="entry name" value="Cas9"/>
    <property type="match status" value="1"/>
</dbReference>
<dbReference type="GO" id="GO:0016787">
    <property type="term" value="F:hydrolase activity"/>
    <property type="evidence" value="ECO:0007669"/>
    <property type="project" value="UniProtKB-KW"/>
</dbReference>
<evidence type="ECO:0000256" key="10">
    <source>
        <dbReference type="ARBA" id="ARBA00023211"/>
    </source>
</evidence>
<proteinExistence type="inferred from homology"/>
<dbReference type="EMBL" id="JBJGEB010000001">
    <property type="protein sequence ID" value="MFK7641182.1"/>
    <property type="molecule type" value="Genomic_DNA"/>
</dbReference>
<dbReference type="Pfam" id="PF13395">
    <property type="entry name" value="HNH_4"/>
    <property type="match status" value="1"/>
</dbReference>
<name>A0ABW8Q0X3_9NEIS</name>
<dbReference type="Proteomes" id="UP001621964">
    <property type="component" value="Unassembled WGS sequence"/>
</dbReference>
<comment type="caution">
    <text evidence="14">The sequence shown here is derived from an EMBL/GenBank/DDBJ whole genome shotgun (WGS) entry which is preliminary data.</text>
</comment>
<evidence type="ECO:0000256" key="2">
    <source>
        <dbReference type="ARBA" id="ARBA00022722"/>
    </source>
</evidence>
<evidence type="ECO:0000256" key="1">
    <source>
        <dbReference type="ARBA" id="ARBA00001946"/>
    </source>
</evidence>
<feature type="binding site" evidence="12">
    <location>
        <position position="511"/>
    </location>
    <ligand>
        <name>Mg(2+)</name>
        <dbReference type="ChEBI" id="CHEBI:18420"/>
        <label>1</label>
    </ligand>
</feature>
<keyword evidence="4 12" id="KW-0255">Endonuclease</keyword>
<dbReference type="InterPro" id="IPR041383">
    <property type="entry name" value="RuvC_III"/>
</dbReference>
<comment type="subunit">
    <text evidence="11 12">Monomer. Binds crRNA and tracrRNA.</text>
</comment>
<feature type="binding site" evidence="12">
    <location>
        <position position="515"/>
    </location>
    <ligand>
        <name>Mg(2+)</name>
        <dbReference type="ChEBI" id="CHEBI:18420"/>
        <label>2</label>
    </ligand>
</feature>
<evidence type="ECO:0000256" key="11">
    <source>
        <dbReference type="ARBA" id="ARBA00046380"/>
    </source>
</evidence>
<feature type="domain" description="HNH Cas9-type" evidence="13">
    <location>
        <begin position="519"/>
        <end position="674"/>
    </location>
</feature>
<evidence type="ECO:0000256" key="8">
    <source>
        <dbReference type="ARBA" id="ARBA00023118"/>
    </source>
</evidence>
<comment type="cofactor">
    <cofactor evidence="1 12">
        <name>Mg(2+)</name>
        <dbReference type="ChEBI" id="CHEBI:18420"/>
    </cofactor>
</comment>
<evidence type="ECO:0000256" key="6">
    <source>
        <dbReference type="ARBA" id="ARBA00022842"/>
    </source>
</evidence>
<feature type="binding site" evidence="12">
    <location>
        <position position="16"/>
    </location>
    <ligand>
        <name>Mg(2+)</name>
        <dbReference type="ChEBI" id="CHEBI:18420"/>
        <label>2</label>
    </ligand>
</feature>
<keyword evidence="8 12" id="KW-0051">Antiviral defense</keyword>
<dbReference type="GO" id="GO:0004519">
    <property type="term" value="F:endonuclease activity"/>
    <property type="evidence" value="ECO:0007669"/>
    <property type="project" value="UniProtKB-KW"/>
</dbReference>
<reference evidence="14 15" key="1">
    <citation type="submission" date="2024-11" db="EMBL/GenBank/DDBJ databases">
        <authorList>
            <person name="Mikucki A.G."/>
            <person name="Kahler C.M."/>
        </authorList>
    </citation>
    <scope>NUCLEOTIDE SEQUENCE [LARGE SCALE GENOMIC DNA]</scope>
    <source>
        <strain evidence="14 15">EXNM717</strain>
    </source>
</reference>
<evidence type="ECO:0000256" key="7">
    <source>
        <dbReference type="ARBA" id="ARBA00022884"/>
    </source>
</evidence>
<feature type="active site" description="For RuvC-like nuclease domain" evidence="12">
    <location>
        <position position="16"/>
    </location>
</feature>
<feature type="binding site" evidence="12">
    <location>
        <position position="515"/>
    </location>
    <ligand>
        <name>Mg(2+)</name>
        <dbReference type="ChEBI" id="CHEBI:18420"/>
        <label>1</label>
    </ligand>
</feature>
<dbReference type="Pfam" id="PF18541">
    <property type="entry name" value="RuvC_III"/>
    <property type="match status" value="1"/>
</dbReference>
<keyword evidence="3 12" id="KW-0479">Metal-binding</keyword>
<gene>
    <name evidence="12 14" type="primary">cas9</name>
    <name evidence="14" type="synonym">csn1</name>
    <name evidence="14" type="ORF">ACI43T_01520</name>
</gene>
<accession>A0ABW8Q0X3</accession>
<feature type="binding site" evidence="12">
    <location>
        <position position="16"/>
    </location>
    <ligand>
        <name>Mg(2+)</name>
        <dbReference type="ChEBI" id="CHEBI:18420"/>
        <label>1</label>
    </ligand>
</feature>
<keyword evidence="2 12" id="KW-0540">Nuclease</keyword>
<comment type="similarity">
    <text evidence="12">Belongs to the CRISPR-associated Cas9 family.</text>
</comment>
<dbReference type="PROSITE" id="PS51749">
    <property type="entry name" value="HNH_CAS9"/>
    <property type="match status" value="1"/>
</dbReference>
<evidence type="ECO:0000256" key="12">
    <source>
        <dbReference type="HAMAP-Rule" id="MF_01480"/>
    </source>
</evidence>
<keyword evidence="10" id="KW-0464">Manganese</keyword>
<comment type="function">
    <text evidence="12">CRISPR (clustered regularly interspaced short palindromic repeat) is an adaptive immune system that provides protection against mobile genetic elements (viruses, transposable elements and conjugative plasmids). CRISPR clusters contain spacers, sequences complementary to antecedent mobile elements, and target invading nucleic acids. CRISPR clusters are transcribed and processed into CRISPR RNA (crRNA). In type II CRISPR systems correct processing of pre-crRNA requires a trans-encoded small RNA (tracrRNA), endogenous ribonuclease 3 (rnc) and this protein. The tracrRNA serves as a guide for ribonuclease 3-aided processing of pre-crRNA. Subsequently Cas9/crRNA/tracrRNA endonucleolytically cleaves linear or circular dsDNA target complementary to the spacer; Cas9 is inactive in the absence of the 2 guide RNAs (gRNA). Cas9 recognizes the protospacer adjacent motif (PAM) in the CRISPR repeat sequences to help distinguish self versus nonself, as targets within the bacterial CRISPR locus do not have PAMs. PAM recognition is also required for catalytic activity.</text>
</comment>
<evidence type="ECO:0000259" key="13">
    <source>
        <dbReference type="PROSITE" id="PS51749"/>
    </source>
</evidence>
<feature type="binding site" evidence="12">
    <location>
        <position position="730"/>
    </location>
    <ligand>
        <name>Mg(2+)</name>
        <dbReference type="ChEBI" id="CHEBI:18420"/>
        <label>2</label>
    </ligand>
</feature>
<dbReference type="InterPro" id="IPR003615">
    <property type="entry name" value="HNH_nuc"/>
</dbReference>
<organism evidence="14 15">
    <name type="scientific">Neisseria oralis</name>
    <dbReference type="NCBI Taxonomy" id="1107316"/>
    <lineage>
        <taxon>Bacteria</taxon>
        <taxon>Pseudomonadati</taxon>
        <taxon>Pseudomonadota</taxon>
        <taxon>Betaproteobacteria</taxon>
        <taxon>Neisseriales</taxon>
        <taxon>Neisseriaceae</taxon>
        <taxon>Neisseria</taxon>
    </lineage>
</organism>
<evidence type="ECO:0000256" key="5">
    <source>
        <dbReference type="ARBA" id="ARBA00022801"/>
    </source>
</evidence>
<keyword evidence="9 12" id="KW-0238">DNA-binding</keyword>
<dbReference type="InterPro" id="IPR036397">
    <property type="entry name" value="RNaseH_sf"/>
</dbReference>
<dbReference type="InterPro" id="IPR033114">
    <property type="entry name" value="HNH_CAS9"/>
</dbReference>
<protein>
    <recommendedName>
        <fullName evidence="12">CRISPR-associated endonuclease Cas9</fullName>
        <ecNumber evidence="12">3.1.-.-</ecNumber>
    </recommendedName>
</protein>
<evidence type="ECO:0000313" key="14">
    <source>
        <dbReference type="EMBL" id="MFK7641182.1"/>
    </source>
</evidence>
<evidence type="ECO:0000313" key="15">
    <source>
        <dbReference type="Proteomes" id="UP001621964"/>
    </source>
</evidence>
<feature type="active site" description="Proton acceptor for HNH nuclease domain" evidence="12">
    <location>
        <position position="595"/>
    </location>
</feature>
<keyword evidence="6 12" id="KW-0460">Magnesium</keyword>
<dbReference type="InterPro" id="IPR028629">
    <property type="entry name" value="Cas9"/>
</dbReference>
<dbReference type="NCBIfam" id="TIGR01865">
    <property type="entry name" value="cas_Csn1"/>
    <property type="match status" value="1"/>
</dbReference>
<dbReference type="EC" id="3.1.-.-" evidence="12"/>
<sequence length="1089" mass="125034">MTAFKPNPLNYILGLDIGIASVGWAMVEIDDKENPVRLIDLGVRVFERAEVPKTGDSLAAARRLARSVRRLTRRRAHRLLRARRLLKHEGVLKPEDFDENGLVKPLPYIPKQPRNTPWQLRAAALDRKLTPLEWAAVLLHLVKHRGYLSQRKNEGETDDKELGALLKGVADNTHALQAGNFRTPAELALNKFEKESGHIRNQRGDYSHTFSRKDLQAELVLLFEKQKEFGNPYVSDDLKNGIENLLMTQRPALSGDAIQKMLGHCTFEPAEPKAAKNTYTAERFIWLTKLNNLRILNQGNERPLTDAERTTLMDEPYKKSKLTYAQARKLLDLDDTAFFKGLRYGKDNAESATLMEMKAYHAISRALEKEGLKDKKSPLSLSPELQDEIGTAFSLFKTDEEITGRLKGCLQPEILDALLKHISFDKFVQISLKALRRIVPLMEQGKRYDEACAEIYGDHHGRRNSEETLYLPPIPADEIRNPVVLRALSQARKVINGVVRRYGSPARIHIETAREVGKSFKDRKEIEKRQEENRKDREKAAAEFQEYFPNFVGEPKSKDILKLRLYRQQNCKCLYSGKEINLGRLNEKGYVEIDHALPFSRTWDDSFNNKVLVLGSENQNKGNRTPYEYLNGKDNSREWQEFKARVETSRFPHSKKQRILLQKFDEEGFKERNLNDTRYVNRFLCKFVADHMQLTGKGKRRVFASNGQITNLLRGFWGLRKVRAENDRHHALDAVVVACSTVAMQQRITRFVRYKEMNAFDGKTVDKETGEVLHQKTHFPQPWEFFAQEVMIRVFGKPDGKPELEEADTPEKLRALLAEKLSSRPEAVHEYVTPLFVSRAPNRKMSGQGHMETVKSAKRLDEGISVLRVPLTQLKLKDLEKMVNREREPKLYEGLKARLEAHKDDPAKAFAEPFYKQNKAGNPTQQVKAVRIEQVQKTGVWVRNRNGVADNATMVRIDVFEKGGKYYLVPIYSWQVAKGILPDRAVVQGRDEEDWTVMDDSFEFKFVLYANDLIKLTAKKNVFLGYFVSLNRATGAIDIRTHDTDSTKGKNGIFQSVGVKTALSFQKYQIDELGKEIKPCRLKKRPPVR</sequence>
<keyword evidence="15" id="KW-1185">Reference proteome</keyword>
<evidence type="ECO:0000256" key="4">
    <source>
        <dbReference type="ARBA" id="ARBA00022759"/>
    </source>
</evidence>
<comment type="domain">
    <text evidence="12">Has 2 endonuclease domains. The discontinuous RuvC-like domain cleaves the target DNA noncomplementary to crRNA while the HNH nuclease domain cleaves the target DNA complementary to crRNA.</text>
</comment>
<evidence type="ECO:0000256" key="3">
    <source>
        <dbReference type="ARBA" id="ARBA00022723"/>
    </source>
</evidence>
<dbReference type="RefSeq" id="WP_377080903.1">
    <property type="nucleotide sequence ID" value="NZ_JBJGEB010000001.1"/>
</dbReference>
<dbReference type="CDD" id="cd09643">
    <property type="entry name" value="Csn1"/>
    <property type="match status" value="1"/>
</dbReference>
<keyword evidence="5 12" id="KW-0378">Hydrolase</keyword>
<keyword evidence="7 12" id="KW-0694">RNA-binding</keyword>
<evidence type="ECO:0000256" key="9">
    <source>
        <dbReference type="ARBA" id="ARBA00023125"/>
    </source>
</evidence>
<dbReference type="Gene3D" id="3.30.420.10">
    <property type="entry name" value="Ribonuclease H-like superfamily/Ribonuclease H"/>
    <property type="match status" value="3"/>
</dbReference>